<accession>A0ABW5E8U2</accession>
<comment type="caution">
    <text evidence="4">The sequence shown here is derived from an EMBL/GenBank/DDBJ whole genome shotgun (WGS) entry which is preliminary data.</text>
</comment>
<dbReference type="InterPro" id="IPR050834">
    <property type="entry name" value="Glycosyltransf_2"/>
</dbReference>
<dbReference type="InterPro" id="IPR027791">
    <property type="entry name" value="Galactosyl_T_C"/>
</dbReference>
<feature type="domain" description="Galactosyltransferase C-terminal" evidence="3">
    <location>
        <begin position="181"/>
        <end position="226"/>
    </location>
</feature>
<keyword evidence="1" id="KW-0808">Transferase</keyword>
<protein>
    <submittedName>
        <fullName evidence="4">Glycosyltransferase family 2 protein</fullName>
    </submittedName>
</protein>
<evidence type="ECO:0000259" key="2">
    <source>
        <dbReference type="Pfam" id="PF00535"/>
    </source>
</evidence>
<dbReference type="Pfam" id="PF00535">
    <property type="entry name" value="Glycos_transf_2"/>
    <property type="match status" value="1"/>
</dbReference>
<dbReference type="RefSeq" id="WP_265721781.1">
    <property type="nucleotide sequence ID" value="NZ_JAPIVK010000014.1"/>
</dbReference>
<feature type="domain" description="Glycosyltransferase 2-like" evidence="2">
    <location>
        <begin position="4"/>
        <end position="110"/>
    </location>
</feature>
<reference evidence="5" key="1">
    <citation type="journal article" date="2019" name="Int. J. Syst. Evol. Microbiol.">
        <title>The Global Catalogue of Microorganisms (GCM) 10K type strain sequencing project: providing services to taxonomists for standard genome sequencing and annotation.</title>
        <authorList>
            <consortium name="The Broad Institute Genomics Platform"/>
            <consortium name="The Broad Institute Genome Sequencing Center for Infectious Disease"/>
            <person name="Wu L."/>
            <person name="Ma J."/>
        </authorList>
    </citation>
    <scope>NUCLEOTIDE SEQUENCE [LARGE SCALE GENOMIC DNA]</scope>
    <source>
        <strain evidence="5">KCTC 12848</strain>
    </source>
</reference>
<evidence type="ECO:0000256" key="1">
    <source>
        <dbReference type="ARBA" id="ARBA00022679"/>
    </source>
</evidence>
<organism evidence="4 5">
    <name type="scientific">Microbulbifer halophilus</name>
    <dbReference type="NCBI Taxonomy" id="453963"/>
    <lineage>
        <taxon>Bacteria</taxon>
        <taxon>Pseudomonadati</taxon>
        <taxon>Pseudomonadota</taxon>
        <taxon>Gammaproteobacteria</taxon>
        <taxon>Cellvibrionales</taxon>
        <taxon>Microbulbiferaceae</taxon>
        <taxon>Microbulbifer</taxon>
    </lineage>
</organism>
<dbReference type="Gene3D" id="3.90.550.10">
    <property type="entry name" value="Spore Coat Polysaccharide Biosynthesis Protein SpsA, Chain A"/>
    <property type="match status" value="1"/>
</dbReference>
<evidence type="ECO:0000313" key="4">
    <source>
        <dbReference type="EMBL" id="MFD2309448.1"/>
    </source>
</evidence>
<sequence>MNLSLILTTYNSPRWLEKVLWGYSCQTELPLEVVVADDGSTPETAELVERLRGETGLDIRHVWQRDDGFRKCRILNKAILHARGDYIVFTDGDCIPRRDFLAVHRRRAEPGHYLSGSYFKLPMSTSEAISRDDILSGRCFELPWLRAHGLGSRRKTMKLSAGPRQAPWLNRLTPTACNLKGSNASVWREDILKVNGFDERMAWGGLDREFGVRLANAGIKPRHVRYDAICVHLDHPRGYADPEIVARNKALRVRSAKEGIIETPCGIRQLLDAGYRPRSDEKSG</sequence>
<evidence type="ECO:0000259" key="3">
    <source>
        <dbReference type="Pfam" id="PF02709"/>
    </source>
</evidence>
<dbReference type="Pfam" id="PF02709">
    <property type="entry name" value="Glyco_transf_7C"/>
    <property type="match status" value="1"/>
</dbReference>
<gene>
    <name evidence="4" type="ORF">ACFSKX_03375</name>
</gene>
<dbReference type="CDD" id="cd06420">
    <property type="entry name" value="GT2_Chondriotin_Pol_N"/>
    <property type="match status" value="1"/>
</dbReference>
<dbReference type="Proteomes" id="UP001597425">
    <property type="component" value="Unassembled WGS sequence"/>
</dbReference>
<name>A0ABW5E8U2_9GAMM</name>
<dbReference type="PANTHER" id="PTHR43685">
    <property type="entry name" value="GLYCOSYLTRANSFERASE"/>
    <property type="match status" value="1"/>
</dbReference>
<dbReference type="PANTHER" id="PTHR43685:SF3">
    <property type="entry name" value="SLR2126 PROTEIN"/>
    <property type="match status" value="1"/>
</dbReference>
<dbReference type="EMBL" id="JBHUJD010000003">
    <property type="protein sequence ID" value="MFD2309448.1"/>
    <property type="molecule type" value="Genomic_DNA"/>
</dbReference>
<keyword evidence="5" id="KW-1185">Reference proteome</keyword>
<proteinExistence type="predicted"/>
<dbReference type="InterPro" id="IPR029044">
    <property type="entry name" value="Nucleotide-diphossugar_trans"/>
</dbReference>
<evidence type="ECO:0000313" key="5">
    <source>
        <dbReference type="Proteomes" id="UP001597425"/>
    </source>
</evidence>
<dbReference type="InterPro" id="IPR001173">
    <property type="entry name" value="Glyco_trans_2-like"/>
</dbReference>
<dbReference type="SUPFAM" id="SSF53448">
    <property type="entry name" value="Nucleotide-diphospho-sugar transferases"/>
    <property type="match status" value="1"/>
</dbReference>